<dbReference type="EMBL" id="FNXF01000001">
    <property type="protein sequence ID" value="SEH56261.1"/>
    <property type="molecule type" value="Genomic_DNA"/>
</dbReference>
<evidence type="ECO:0000256" key="2">
    <source>
        <dbReference type="ARBA" id="ARBA00022448"/>
    </source>
</evidence>
<feature type="transmembrane region" description="Helical" evidence="9">
    <location>
        <begin position="301"/>
        <end position="318"/>
    </location>
</feature>
<dbReference type="PANTHER" id="PTHR30574">
    <property type="entry name" value="INNER MEMBRANE PROTEIN YEDE"/>
    <property type="match status" value="1"/>
</dbReference>
<dbReference type="Pfam" id="PF04143">
    <property type="entry name" value="Sulf_transp"/>
    <property type="match status" value="1"/>
</dbReference>
<evidence type="ECO:0000256" key="1">
    <source>
        <dbReference type="ARBA" id="ARBA00004429"/>
    </source>
</evidence>
<feature type="transmembrane region" description="Helical" evidence="9">
    <location>
        <begin position="339"/>
        <end position="361"/>
    </location>
</feature>
<feature type="transmembrane region" description="Helical" evidence="9">
    <location>
        <begin position="39"/>
        <end position="63"/>
    </location>
</feature>
<dbReference type="RefSeq" id="WP_092789167.1">
    <property type="nucleotide sequence ID" value="NZ_FNXF01000001.1"/>
</dbReference>
<evidence type="ECO:0000256" key="4">
    <source>
        <dbReference type="ARBA" id="ARBA00022519"/>
    </source>
</evidence>
<evidence type="ECO:0000256" key="8">
    <source>
        <dbReference type="ARBA" id="ARBA00035655"/>
    </source>
</evidence>
<dbReference type="Proteomes" id="UP000199371">
    <property type="component" value="Unassembled WGS sequence"/>
</dbReference>
<accession>A0A1H6JB99</accession>
<feature type="transmembrane region" description="Helical" evidence="9">
    <location>
        <begin position="149"/>
        <end position="169"/>
    </location>
</feature>
<dbReference type="AlphaFoldDB" id="A0A1H6JB99"/>
<organism evidence="10 11">
    <name type="scientific">Rheinheimera pacifica</name>
    <dbReference type="NCBI Taxonomy" id="173990"/>
    <lineage>
        <taxon>Bacteria</taxon>
        <taxon>Pseudomonadati</taxon>
        <taxon>Pseudomonadota</taxon>
        <taxon>Gammaproteobacteria</taxon>
        <taxon>Chromatiales</taxon>
        <taxon>Chromatiaceae</taxon>
        <taxon>Rheinheimera</taxon>
    </lineage>
</organism>
<feature type="transmembrane region" description="Helical" evidence="9">
    <location>
        <begin position="189"/>
        <end position="212"/>
    </location>
</feature>
<dbReference type="GO" id="GO:0005886">
    <property type="term" value="C:plasma membrane"/>
    <property type="evidence" value="ECO:0007669"/>
    <property type="project" value="UniProtKB-SubCell"/>
</dbReference>
<reference evidence="11" key="1">
    <citation type="submission" date="2016-10" db="EMBL/GenBank/DDBJ databases">
        <authorList>
            <person name="Varghese N."/>
            <person name="Submissions S."/>
        </authorList>
    </citation>
    <scope>NUCLEOTIDE SEQUENCE [LARGE SCALE GENOMIC DNA]</scope>
    <source>
        <strain evidence="11">DSM 17616</strain>
    </source>
</reference>
<dbReference type="OrthoDB" id="9794165at2"/>
<keyword evidence="2" id="KW-0813">Transport</keyword>
<evidence type="ECO:0000256" key="5">
    <source>
        <dbReference type="ARBA" id="ARBA00022692"/>
    </source>
</evidence>
<keyword evidence="5 9" id="KW-0812">Transmembrane</keyword>
<feature type="transmembrane region" description="Helical" evidence="9">
    <location>
        <begin position="232"/>
        <end position="252"/>
    </location>
</feature>
<keyword evidence="7 9" id="KW-0472">Membrane</keyword>
<evidence type="ECO:0000256" key="9">
    <source>
        <dbReference type="SAM" id="Phobius"/>
    </source>
</evidence>
<evidence type="ECO:0000313" key="11">
    <source>
        <dbReference type="Proteomes" id="UP000199371"/>
    </source>
</evidence>
<feature type="transmembrane region" description="Helical" evidence="9">
    <location>
        <begin position="367"/>
        <end position="384"/>
    </location>
</feature>
<dbReference type="InterPro" id="IPR007272">
    <property type="entry name" value="Sulf_transp_TsuA/YedE"/>
</dbReference>
<comment type="similarity">
    <text evidence="8">Belongs to the TsuA/YedE (TC 9.B.102) family.</text>
</comment>
<evidence type="ECO:0000256" key="7">
    <source>
        <dbReference type="ARBA" id="ARBA00023136"/>
    </source>
</evidence>
<keyword evidence="4" id="KW-0997">Cell inner membrane</keyword>
<feature type="transmembrane region" description="Helical" evidence="9">
    <location>
        <begin position="75"/>
        <end position="97"/>
    </location>
</feature>
<evidence type="ECO:0000313" key="10">
    <source>
        <dbReference type="EMBL" id="SEH56261.1"/>
    </source>
</evidence>
<protein>
    <submittedName>
        <fullName evidence="10">Uncharacterized protein</fullName>
    </submittedName>
</protein>
<dbReference type="STRING" id="173990.SAMN05660691_00157"/>
<feature type="transmembrane region" description="Helical" evidence="9">
    <location>
        <begin position="12"/>
        <end position="33"/>
    </location>
</feature>
<comment type="subcellular location">
    <subcellularLocation>
        <location evidence="1">Cell inner membrane</location>
        <topology evidence="1">Multi-pass membrane protein</topology>
    </subcellularLocation>
</comment>
<feature type="transmembrane region" description="Helical" evidence="9">
    <location>
        <begin position="117"/>
        <end position="142"/>
    </location>
</feature>
<evidence type="ECO:0000256" key="6">
    <source>
        <dbReference type="ARBA" id="ARBA00022989"/>
    </source>
</evidence>
<proteinExistence type="inferred from homology"/>
<dbReference type="PANTHER" id="PTHR30574:SF1">
    <property type="entry name" value="SULPHUR TRANSPORT DOMAIN-CONTAINING PROTEIN"/>
    <property type="match status" value="1"/>
</dbReference>
<name>A0A1H6JB99_9GAMM</name>
<keyword evidence="11" id="KW-1185">Reference proteome</keyword>
<keyword evidence="3" id="KW-1003">Cell membrane</keyword>
<keyword evidence="6 9" id="KW-1133">Transmembrane helix</keyword>
<gene>
    <name evidence="10" type="ORF">SAMN05660691_00157</name>
</gene>
<evidence type="ECO:0000256" key="3">
    <source>
        <dbReference type="ARBA" id="ARBA00022475"/>
    </source>
</evidence>
<sequence>MSSPALFLSFNSRIRWSVTLVLAAVLGLAAWYLQYEAQLSFSLLSGAAFGYVIQRSRFCFYCISRDFIERRETRGLLGLLTALALGLVGYHAVFGIFVPDASVGRLPPGAHIGAISWALVFGATAFGLGMALAGSCISAVLYRLGEGAFSGLVVLPSVLLGFLLGFYCWNSVYLQFMQQSPAIWLPAELGYAGSLLVQLTVLALLAALLFRFGRDKAPAAATTYQAIFVTRWPAFVGGILVAVIATLAYLRVAPLGVTAELGSISRSLGSQLSSFPTRFEGLDTMRGCATVVKETLLSNNGVFILALIAGAFAAALPAGDFKPSLPRLRDLPRLIGGGILMGFGAMLALGCTVGVLLSGIMASALSGWIFLLCCSAGLYAGWWLRQR</sequence>